<evidence type="ECO:0000313" key="2">
    <source>
        <dbReference type="EMBL" id="KAJ8039259.1"/>
    </source>
</evidence>
<organism evidence="2 3">
    <name type="scientific">Holothuria leucospilota</name>
    <name type="common">Black long sea cucumber</name>
    <name type="synonym">Mertensiothuria leucospilota</name>
    <dbReference type="NCBI Taxonomy" id="206669"/>
    <lineage>
        <taxon>Eukaryota</taxon>
        <taxon>Metazoa</taxon>
        <taxon>Echinodermata</taxon>
        <taxon>Eleutherozoa</taxon>
        <taxon>Echinozoa</taxon>
        <taxon>Holothuroidea</taxon>
        <taxon>Aspidochirotacea</taxon>
        <taxon>Aspidochirotida</taxon>
        <taxon>Holothuriidae</taxon>
        <taxon>Holothuria</taxon>
    </lineage>
</organism>
<feature type="region of interest" description="Disordered" evidence="1">
    <location>
        <begin position="1"/>
        <end position="59"/>
    </location>
</feature>
<dbReference type="OrthoDB" id="8061146at2759"/>
<evidence type="ECO:0000256" key="1">
    <source>
        <dbReference type="SAM" id="MobiDB-lite"/>
    </source>
</evidence>
<dbReference type="Proteomes" id="UP001152320">
    <property type="component" value="Chromosome 7"/>
</dbReference>
<name>A0A9Q1C755_HOLLE</name>
<dbReference type="EMBL" id="JAIZAY010000007">
    <property type="protein sequence ID" value="KAJ8039259.1"/>
    <property type="molecule type" value="Genomic_DNA"/>
</dbReference>
<evidence type="ECO:0008006" key="4">
    <source>
        <dbReference type="Google" id="ProtNLM"/>
    </source>
</evidence>
<evidence type="ECO:0000313" key="3">
    <source>
        <dbReference type="Proteomes" id="UP001152320"/>
    </source>
</evidence>
<dbReference type="SUPFAM" id="SSF140996">
    <property type="entry name" value="Hermes dimerisation domain"/>
    <property type="match status" value="1"/>
</dbReference>
<accession>A0A9Q1C755</accession>
<sequence>MSGKAGRMKVHVSKCIKSSEPDPEGTGTAAQLLLGDVASGSSTDVQSPPKRKLKQSDLSNKVVKTSKTDTVTLDEKVAKFFYACNIPFSCVEHPTFQDLITSLRPGYQPPTRKAIGGTLLDSVSEKLQDDMRKNLDGKEATLVEDGWSNIHNDPVTATCLHVDGTSYFVEPMTQALCLKQLRIVSNNAKA</sequence>
<keyword evidence="3" id="KW-1185">Reference proteome</keyword>
<reference evidence="2" key="1">
    <citation type="submission" date="2021-10" db="EMBL/GenBank/DDBJ databases">
        <title>Tropical sea cucumber genome reveals ecological adaptation and Cuvierian tubules defense mechanism.</title>
        <authorList>
            <person name="Chen T."/>
        </authorList>
    </citation>
    <scope>NUCLEOTIDE SEQUENCE</scope>
    <source>
        <strain evidence="2">Nanhai2018</strain>
        <tissue evidence="2">Muscle</tissue>
    </source>
</reference>
<proteinExistence type="predicted"/>
<feature type="compositionally biased region" description="Basic residues" evidence="1">
    <location>
        <begin position="1"/>
        <end position="14"/>
    </location>
</feature>
<comment type="caution">
    <text evidence="2">The sequence shown here is derived from an EMBL/GenBank/DDBJ whole genome shotgun (WGS) entry which is preliminary data.</text>
</comment>
<dbReference type="AlphaFoldDB" id="A0A9Q1C755"/>
<protein>
    <recommendedName>
        <fullName evidence="4">DUF659 domain-containing protein</fullName>
    </recommendedName>
</protein>
<gene>
    <name evidence="2" type="ORF">HOLleu_16915</name>
</gene>